<comment type="caution">
    <text evidence="2">The sequence shown here is derived from an EMBL/GenBank/DDBJ whole genome shotgun (WGS) entry which is preliminary data.</text>
</comment>
<keyword evidence="1" id="KW-0472">Membrane</keyword>
<evidence type="ECO:0000313" key="2">
    <source>
        <dbReference type="EMBL" id="MBK6971775.1"/>
    </source>
</evidence>
<evidence type="ECO:0000313" key="3">
    <source>
        <dbReference type="Proteomes" id="UP000807785"/>
    </source>
</evidence>
<keyword evidence="1" id="KW-1133">Transmembrane helix</keyword>
<proteinExistence type="predicted"/>
<feature type="transmembrane region" description="Helical" evidence="1">
    <location>
        <begin position="28"/>
        <end position="45"/>
    </location>
</feature>
<name>A0A9D7DVW0_9PROT</name>
<dbReference type="Proteomes" id="UP000807785">
    <property type="component" value="Unassembled WGS sequence"/>
</dbReference>
<evidence type="ECO:0000256" key="1">
    <source>
        <dbReference type="SAM" id="Phobius"/>
    </source>
</evidence>
<protein>
    <submittedName>
        <fullName evidence="2">Uncharacterized protein</fullName>
    </submittedName>
</protein>
<sequence>MGKIVVSLALAALLGATAIHYGGMVPLVLLLVALIAYSVLARQRATLSATPDEVREARARIAAQAAPYDLIRRD</sequence>
<organism evidence="2 3">
    <name type="scientific">Candidatus Methylophosphatis roskildensis</name>
    <dbReference type="NCBI Taxonomy" id="2899263"/>
    <lineage>
        <taxon>Bacteria</taxon>
        <taxon>Pseudomonadati</taxon>
        <taxon>Pseudomonadota</taxon>
        <taxon>Betaproteobacteria</taxon>
        <taxon>Nitrosomonadales</taxon>
        <taxon>Sterolibacteriaceae</taxon>
        <taxon>Candidatus Methylophosphatis</taxon>
    </lineage>
</organism>
<dbReference type="EMBL" id="JADJEV010000001">
    <property type="protein sequence ID" value="MBK6971775.1"/>
    <property type="molecule type" value="Genomic_DNA"/>
</dbReference>
<reference evidence="2" key="1">
    <citation type="submission" date="2020-10" db="EMBL/GenBank/DDBJ databases">
        <title>Connecting structure to function with the recovery of over 1000 high-quality activated sludge metagenome-assembled genomes encoding full-length rRNA genes using long-read sequencing.</title>
        <authorList>
            <person name="Singleton C.M."/>
            <person name="Petriglieri F."/>
            <person name="Kristensen J.M."/>
            <person name="Kirkegaard R.H."/>
            <person name="Michaelsen T.Y."/>
            <person name="Andersen M.H."/>
            <person name="Karst S.M."/>
            <person name="Dueholm M.S."/>
            <person name="Nielsen P.H."/>
            <person name="Albertsen M."/>
        </authorList>
    </citation>
    <scope>NUCLEOTIDE SEQUENCE</scope>
    <source>
        <strain evidence="2">Bjer_18-Q3-R1-45_BAT3C.347</strain>
    </source>
</reference>
<accession>A0A9D7DVW0</accession>
<dbReference type="AlphaFoldDB" id="A0A9D7DVW0"/>
<gene>
    <name evidence="2" type="ORF">IPH26_02025</name>
</gene>
<keyword evidence="1" id="KW-0812">Transmembrane</keyword>